<dbReference type="Proteomes" id="UP000198929">
    <property type="component" value="Unassembled WGS sequence"/>
</dbReference>
<accession>A0A1H9WNW9</accession>
<name>A0A1H9WNW9_9CORY</name>
<evidence type="ECO:0000313" key="2">
    <source>
        <dbReference type="Proteomes" id="UP000198929"/>
    </source>
</evidence>
<gene>
    <name evidence="1" type="ORF">SAMN05661109_02836</name>
</gene>
<keyword evidence="2" id="KW-1185">Reference proteome</keyword>
<dbReference type="AlphaFoldDB" id="A0A1H9WNW9"/>
<protein>
    <submittedName>
        <fullName evidence="1">N-succinyldiaminopimelate aminotransferase</fullName>
    </submittedName>
</protein>
<dbReference type="Gene3D" id="3.90.1150.10">
    <property type="entry name" value="Aspartate Aminotransferase, domain 1"/>
    <property type="match status" value="1"/>
</dbReference>
<dbReference type="STRING" id="1121357.SAMN05661109_02836"/>
<dbReference type="Gene3D" id="3.40.640.10">
    <property type="entry name" value="Type I PLP-dependent aspartate aminotransferase-like (Major domain)"/>
    <property type="match status" value="1"/>
</dbReference>
<organism evidence="1 2">
    <name type="scientific">Corynebacterium cystitidis DSM 20524</name>
    <dbReference type="NCBI Taxonomy" id="1121357"/>
    <lineage>
        <taxon>Bacteria</taxon>
        <taxon>Bacillati</taxon>
        <taxon>Actinomycetota</taxon>
        <taxon>Actinomycetes</taxon>
        <taxon>Mycobacteriales</taxon>
        <taxon>Corynebacteriaceae</taxon>
        <taxon>Corynebacterium</taxon>
    </lineage>
</organism>
<keyword evidence="1" id="KW-0808">Transferase</keyword>
<dbReference type="RefSeq" id="WP_231909988.1">
    <property type="nucleotide sequence ID" value="NZ_CP047199.1"/>
</dbReference>
<keyword evidence="1" id="KW-0032">Aminotransferase</keyword>
<proteinExistence type="predicted"/>
<dbReference type="EMBL" id="FOGQ01000029">
    <property type="protein sequence ID" value="SES35600.1"/>
    <property type="molecule type" value="Genomic_DNA"/>
</dbReference>
<evidence type="ECO:0000313" key="1">
    <source>
        <dbReference type="EMBL" id="SES35600.1"/>
    </source>
</evidence>
<dbReference type="GO" id="GO:0008483">
    <property type="term" value="F:transaminase activity"/>
    <property type="evidence" value="ECO:0007669"/>
    <property type="project" value="UniProtKB-KW"/>
</dbReference>
<dbReference type="InterPro" id="IPR015422">
    <property type="entry name" value="PyrdxlP-dep_Trfase_small"/>
</dbReference>
<dbReference type="InterPro" id="IPR015421">
    <property type="entry name" value="PyrdxlP-dep_Trfase_major"/>
</dbReference>
<sequence length="91" mass="9850">MTARADQFDAVHLGQRFPDFDGPAEKQEIAQCEIANANNQCGPGRGMGGLPEAVARQRATGWKTDWALAQADLLEGVIRAKQFMSYVGTTP</sequence>
<reference evidence="2" key="1">
    <citation type="submission" date="2016-10" db="EMBL/GenBank/DDBJ databases">
        <authorList>
            <person name="Varghese N."/>
            <person name="Submissions S."/>
        </authorList>
    </citation>
    <scope>NUCLEOTIDE SEQUENCE [LARGE SCALE GENOMIC DNA]</scope>
    <source>
        <strain evidence="2">DSM 20524</strain>
    </source>
</reference>